<name>A0AA37WNC2_9GAMM</name>
<dbReference type="Proteomes" id="UP001156870">
    <property type="component" value="Unassembled WGS sequence"/>
</dbReference>
<dbReference type="InterPro" id="IPR009081">
    <property type="entry name" value="PP-bd_ACP"/>
</dbReference>
<dbReference type="RefSeq" id="WP_232595016.1">
    <property type="nucleotide sequence ID" value="NZ_BSPD01000079.1"/>
</dbReference>
<comment type="caution">
    <text evidence="2">The sequence shown here is derived from an EMBL/GenBank/DDBJ whole genome shotgun (WGS) entry which is preliminary data.</text>
</comment>
<gene>
    <name evidence="2" type="primary">acpC</name>
    <name evidence="2" type="ORF">GCM10007877_31570</name>
</gene>
<evidence type="ECO:0000313" key="2">
    <source>
        <dbReference type="EMBL" id="GLS27438.1"/>
    </source>
</evidence>
<dbReference type="Pfam" id="PF00550">
    <property type="entry name" value="PP-binding"/>
    <property type="match status" value="1"/>
</dbReference>
<dbReference type="EMBL" id="BSPD01000079">
    <property type="protein sequence ID" value="GLS27438.1"/>
    <property type="molecule type" value="Genomic_DNA"/>
</dbReference>
<sequence length="91" mass="9935">MTQGAITELELANIIVDVLDLEDIEPEEIEPKAALFGSQDPNGLGLDSIDALEIALAIAQNYNIQLKADDENNHAIFNSLSSLTEYINAHR</sequence>
<keyword evidence="3" id="KW-1185">Reference proteome</keyword>
<dbReference type="SUPFAM" id="SSF47336">
    <property type="entry name" value="ACP-like"/>
    <property type="match status" value="1"/>
</dbReference>
<dbReference type="Gene3D" id="1.10.1200.10">
    <property type="entry name" value="ACP-like"/>
    <property type="match status" value="1"/>
</dbReference>
<dbReference type="InterPro" id="IPR036736">
    <property type="entry name" value="ACP-like_sf"/>
</dbReference>
<proteinExistence type="predicted"/>
<protein>
    <submittedName>
        <fullName evidence="2">Acyl carrier protein</fullName>
    </submittedName>
</protein>
<evidence type="ECO:0000313" key="3">
    <source>
        <dbReference type="Proteomes" id="UP001156870"/>
    </source>
</evidence>
<dbReference type="AlphaFoldDB" id="A0AA37WNC2"/>
<evidence type="ECO:0000259" key="1">
    <source>
        <dbReference type="PROSITE" id="PS50075"/>
    </source>
</evidence>
<accession>A0AA37WNC2</accession>
<reference evidence="2 3" key="1">
    <citation type="journal article" date="2014" name="Int. J. Syst. Evol. Microbiol.">
        <title>Complete genome sequence of Corynebacterium casei LMG S-19264T (=DSM 44701T), isolated from a smear-ripened cheese.</title>
        <authorList>
            <consortium name="US DOE Joint Genome Institute (JGI-PGF)"/>
            <person name="Walter F."/>
            <person name="Albersmeier A."/>
            <person name="Kalinowski J."/>
            <person name="Ruckert C."/>
        </authorList>
    </citation>
    <scope>NUCLEOTIDE SEQUENCE [LARGE SCALE GENOMIC DNA]</scope>
    <source>
        <strain evidence="2 3">NBRC 110095</strain>
    </source>
</reference>
<dbReference type="PROSITE" id="PS50075">
    <property type="entry name" value="CARRIER"/>
    <property type="match status" value="1"/>
</dbReference>
<organism evidence="2 3">
    <name type="scientific">Marinibactrum halimedae</name>
    <dbReference type="NCBI Taxonomy" id="1444977"/>
    <lineage>
        <taxon>Bacteria</taxon>
        <taxon>Pseudomonadati</taxon>
        <taxon>Pseudomonadota</taxon>
        <taxon>Gammaproteobacteria</taxon>
        <taxon>Cellvibrionales</taxon>
        <taxon>Cellvibrionaceae</taxon>
        <taxon>Marinibactrum</taxon>
    </lineage>
</organism>
<dbReference type="NCBIfam" id="NF006617">
    <property type="entry name" value="PRK09184.1"/>
    <property type="match status" value="1"/>
</dbReference>
<feature type="domain" description="Carrier" evidence="1">
    <location>
        <begin position="5"/>
        <end position="91"/>
    </location>
</feature>